<feature type="transmembrane region" description="Helical" evidence="1">
    <location>
        <begin position="312"/>
        <end position="334"/>
    </location>
</feature>
<feature type="transmembrane region" description="Helical" evidence="1">
    <location>
        <begin position="49"/>
        <end position="70"/>
    </location>
</feature>
<evidence type="ECO:0000313" key="3">
    <source>
        <dbReference type="Proteomes" id="UP000266841"/>
    </source>
</evidence>
<feature type="transmembrane region" description="Helical" evidence="1">
    <location>
        <begin position="82"/>
        <end position="104"/>
    </location>
</feature>
<dbReference type="OMA" id="FIMANYG"/>
<sequence length="383" mass="40851">MSSSKPSAQEFVAWTMGKVQTSQVAGNGAVSLPHAGAERLKADYRMYSGLLLTLGLCAAYGAFADIVSLADTAKSGLPLATLIAAVFQGFFGLTCMGVGFTGAVMDKGSTLLTTIAASSIQLAWMPFLVGLSTIGMGIVSDPSENPFIPALYDPSAAAVKFVGSMAFLGLMSYAIGFIGSLGFMAFSMHSIQAGKPQDRSGVYFRGRAKLYNGLLFLAGLVQLALGSFIINTYGNGPLEAPIFAVVFLVFSPEISVTIGLLQMIVSTIGIVRSLREKPVPDSTWFQILCFFMYFCMMAMQVLAQVAQAPGDVAAAAAPTLACVYLGIALMPAFLDWKMNNLPEDIDAINYYGIPLLSEKEQSAADRRMPLWRKLTQMTTMSNQ</sequence>
<reference evidence="2 3" key="1">
    <citation type="journal article" date="2012" name="Genome Biol.">
        <title>Genome and low-iron response of an oceanic diatom adapted to chronic iron limitation.</title>
        <authorList>
            <person name="Lommer M."/>
            <person name="Specht M."/>
            <person name="Roy A.S."/>
            <person name="Kraemer L."/>
            <person name="Andreson R."/>
            <person name="Gutowska M.A."/>
            <person name="Wolf J."/>
            <person name="Bergner S.V."/>
            <person name="Schilhabel M.B."/>
            <person name="Klostermeier U.C."/>
            <person name="Beiko R.G."/>
            <person name="Rosenstiel P."/>
            <person name="Hippler M."/>
            <person name="Laroche J."/>
        </authorList>
    </citation>
    <scope>NUCLEOTIDE SEQUENCE [LARGE SCALE GENOMIC DNA]</scope>
    <source>
        <strain evidence="2 3">CCMP1005</strain>
    </source>
</reference>
<keyword evidence="1" id="KW-0812">Transmembrane</keyword>
<feature type="transmembrane region" description="Helical" evidence="1">
    <location>
        <begin position="283"/>
        <end position="306"/>
    </location>
</feature>
<feature type="transmembrane region" description="Helical" evidence="1">
    <location>
        <begin position="210"/>
        <end position="230"/>
    </location>
</feature>
<evidence type="ECO:0000313" key="2">
    <source>
        <dbReference type="EMBL" id="EJK65609.1"/>
    </source>
</evidence>
<feature type="transmembrane region" description="Helical" evidence="1">
    <location>
        <begin position="111"/>
        <end position="138"/>
    </location>
</feature>
<dbReference type="EMBL" id="AGNL01015640">
    <property type="protein sequence ID" value="EJK65609.1"/>
    <property type="molecule type" value="Genomic_DNA"/>
</dbReference>
<feature type="transmembrane region" description="Helical" evidence="1">
    <location>
        <begin position="158"/>
        <end position="189"/>
    </location>
</feature>
<evidence type="ECO:0000256" key="1">
    <source>
        <dbReference type="SAM" id="Phobius"/>
    </source>
</evidence>
<proteinExistence type="predicted"/>
<accession>K0SKY0</accession>
<protein>
    <submittedName>
        <fullName evidence="2">Uncharacterized protein</fullName>
    </submittedName>
</protein>
<name>K0SKY0_THAOC</name>
<comment type="caution">
    <text evidence="2">The sequence shown here is derived from an EMBL/GenBank/DDBJ whole genome shotgun (WGS) entry which is preliminary data.</text>
</comment>
<dbReference type="OrthoDB" id="42025at2759"/>
<dbReference type="eggNOG" id="ENOG502S7X1">
    <property type="taxonomic scope" value="Eukaryota"/>
</dbReference>
<gene>
    <name evidence="2" type="ORF">THAOC_13512</name>
</gene>
<dbReference type="AlphaFoldDB" id="K0SKY0"/>
<keyword evidence="1" id="KW-1133">Transmembrane helix</keyword>
<dbReference type="Proteomes" id="UP000266841">
    <property type="component" value="Unassembled WGS sequence"/>
</dbReference>
<keyword evidence="1" id="KW-0472">Membrane</keyword>
<organism evidence="2 3">
    <name type="scientific">Thalassiosira oceanica</name>
    <name type="common">Marine diatom</name>
    <dbReference type="NCBI Taxonomy" id="159749"/>
    <lineage>
        <taxon>Eukaryota</taxon>
        <taxon>Sar</taxon>
        <taxon>Stramenopiles</taxon>
        <taxon>Ochrophyta</taxon>
        <taxon>Bacillariophyta</taxon>
        <taxon>Coscinodiscophyceae</taxon>
        <taxon>Thalassiosirophycidae</taxon>
        <taxon>Thalassiosirales</taxon>
        <taxon>Thalassiosiraceae</taxon>
        <taxon>Thalassiosira</taxon>
    </lineage>
</organism>
<keyword evidence="3" id="KW-1185">Reference proteome</keyword>
<feature type="transmembrane region" description="Helical" evidence="1">
    <location>
        <begin position="242"/>
        <end position="271"/>
    </location>
</feature>